<evidence type="ECO:0008006" key="5">
    <source>
        <dbReference type="Google" id="ProtNLM"/>
    </source>
</evidence>
<sequence>MKIIFICIIVLILGIKSVRACFSLGNCPKLGESCKDSCTPGLECVNGKCQSMTLCNPNLPISEDTCTGSFLCTRINDTVGVCLQYVSQKLDGTVPCSRPANCASGICQNTICMPPQSDEACKTDEDCNSNKICFFMGNWPNSYCISKSYLGPCAYGVECYSGVYINGNCAPIYSGKENDTCSFTSQSFPLTNPCDVGLTCMDGKCVKYVEKKACNSTVPCGPYETCQCNDGAIGENGVCKIKYKLNAECKNATDAIVACAKSRQECVDTQNYLLRKFCSREYCDYKNKCFKPKFFGCNQTELFKMCPSDDYTKPIDTDSSDSDSTSSSNSSSSHDSSSSKQTSSNSSLSSSSSEDNHIKQQQSNL</sequence>
<dbReference type="KEGG" id="dpp:DICPUDRAFT_157477"/>
<accession>F0ZZ83</accession>
<dbReference type="OrthoDB" id="23488at2759"/>
<dbReference type="PANTHER" id="PTHR33459:SF11">
    <property type="entry name" value="DIFFERENTIATION-ASSOCIATED PROTEIN 1"/>
    <property type="match status" value="1"/>
</dbReference>
<feature type="compositionally biased region" description="Low complexity" evidence="1">
    <location>
        <begin position="322"/>
        <end position="353"/>
    </location>
</feature>
<dbReference type="Proteomes" id="UP000001064">
    <property type="component" value="Unassembled WGS sequence"/>
</dbReference>
<evidence type="ECO:0000256" key="2">
    <source>
        <dbReference type="SAM" id="SignalP"/>
    </source>
</evidence>
<protein>
    <recommendedName>
        <fullName evidence="5">Dickkopf N-terminal cysteine-rich domain-containing protein</fullName>
    </recommendedName>
</protein>
<dbReference type="InterPro" id="IPR052326">
    <property type="entry name" value="Diff-Dev_Assoc_Protein"/>
</dbReference>
<gene>
    <name evidence="3" type="ORF">DICPUDRAFT_157477</name>
</gene>
<keyword evidence="2" id="KW-0732">Signal</keyword>
<name>F0ZZ83_DICPU</name>
<feature type="chain" id="PRO_5003265513" description="Dickkopf N-terminal cysteine-rich domain-containing protein" evidence="2">
    <location>
        <begin position="21"/>
        <end position="365"/>
    </location>
</feature>
<dbReference type="GeneID" id="10508760"/>
<organism evidence="3 4">
    <name type="scientific">Dictyostelium purpureum</name>
    <name type="common">Slime mold</name>
    <dbReference type="NCBI Taxonomy" id="5786"/>
    <lineage>
        <taxon>Eukaryota</taxon>
        <taxon>Amoebozoa</taxon>
        <taxon>Evosea</taxon>
        <taxon>Eumycetozoa</taxon>
        <taxon>Dictyostelia</taxon>
        <taxon>Dictyosteliales</taxon>
        <taxon>Dictyosteliaceae</taxon>
        <taxon>Dictyostelium</taxon>
    </lineage>
</organism>
<keyword evidence="4" id="KW-1185">Reference proteome</keyword>
<dbReference type="VEuPathDB" id="AmoebaDB:DICPUDRAFT_157477"/>
<dbReference type="eggNOG" id="ENOG502RHXC">
    <property type="taxonomic scope" value="Eukaryota"/>
</dbReference>
<reference evidence="4" key="1">
    <citation type="journal article" date="2011" name="Genome Biol.">
        <title>Comparative genomics of the social amoebae Dictyostelium discoideum and Dictyostelium purpureum.</title>
        <authorList>
            <consortium name="US DOE Joint Genome Institute (JGI-PGF)"/>
            <person name="Sucgang R."/>
            <person name="Kuo A."/>
            <person name="Tian X."/>
            <person name="Salerno W."/>
            <person name="Parikh A."/>
            <person name="Feasley C.L."/>
            <person name="Dalin E."/>
            <person name="Tu H."/>
            <person name="Huang E."/>
            <person name="Barry K."/>
            <person name="Lindquist E."/>
            <person name="Shapiro H."/>
            <person name="Bruce D."/>
            <person name="Schmutz J."/>
            <person name="Salamov A."/>
            <person name="Fey P."/>
            <person name="Gaudet P."/>
            <person name="Anjard C."/>
            <person name="Babu M.M."/>
            <person name="Basu S."/>
            <person name="Bushmanova Y."/>
            <person name="van der Wel H."/>
            <person name="Katoh-Kurasawa M."/>
            <person name="Dinh C."/>
            <person name="Coutinho P.M."/>
            <person name="Saito T."/>
            <person name="Elias M."/>
            <person name="Schaap P."/>
            <person name="Kay R.R."/>
            <person name="Henrissat B."/>
            <person name="Eichinger L."/>
            <person name="Rivero F."/>
            <person name="Putnam N.H."/>
            <person name="West C.M."/>
            <person name="Loomis W.F."/>
            <person name="Chisholm R.L."/>
            <person name="Shaulsky G."/>
            <person name="Strassmann J.E."/>
            <person name="Queller D.C."/>
            <person name="Kuspa A."/>
            <person name="Grigoriev I.V."/>
        </authorList>
    </citation>
    <scope>NUCLEOTIDE SEQUENCE [LARGE SCALE GENOMIC DNA]</scope>
    <source>
        <strain evidence="4">QSDP1</strain>
    </source>
</reference>
<evidence type="ECO:0000313" key="3">
    <source>
        <dbReference type="EMBL" id="EGC30748.1"/>
    </source>
</evidence>
<evidence type="ECO:0000313" key="4">
    <source>
        <dbReference type="Proteomes" id="UP000001064"/>
    </source>
</evidence>
<dbReference type="AlphaFoldDB" id="F0ZZ83"/>
<dbReference type="InParanoid" id="F0ZZ83"/>
<evidence type="ECO:0000256" key="1">
    <source>
        <dbReference type="SAM" id="MobiDB-lite"/>
    </source>
</evidence>
<proteinExistence type="predicted"/>
<feature type="signal peptide" evidence="2">
    <location>
        <begin position="1"/>
        <end position="20"/>
    </location>
</feature>
<dbReference type="PANTHER" id="PTHR33459">
    <property type="entry name" value="DD-GDCA PROTEIN"/>
    <property type="match status" value="1"/>
</dbReference>
<dbReference type="EMBL" id="GL871304">
    <property type="protein sequence ID" value="EGC30748.1"/>
    <property type="molecule type" value="Genomic_DNA"/>
</dbReference>
<dbReference type="RefSeq" id="XP_003292732.1">
    <property type="nucleotide sequence ID" value="XM_003292684.1"/>
</dbReference>
<feature type="region of interest" description="Disordered" evidence="1">
    <location>
        <begin position="316"/>
        <end position="365"/>
    </location>
</feature>